<dbReference type="GO" id="GO:0006751">
    <property type="term" value="P:glutathione catabolic process"/>
    <property type="evidence" value="ECO:0007669"/>
    <property type="project" value="InterPro"/>
</dbReference>
<sequence length="207" mass="23340">MIHDPLAEARLEDLPAHSQALLQAAERQWDREHGLMMFAYGSLMWNPGFEPAQTLVARVQGYHRALRLRSLVNRGSAEQPGLVMTLLSGGSCRGLLYRVAPQDSEATLHRLWLREMVVGTYVPRWLDCQCADGLGTRKALAFTLSRRSPGWVGDLADDRLLHILRHARGRYGTTLDYLTRAVTCLREHGIHDRALERQLALARSHGL</sequence>
<accession>A0A2G9C3P0</accession>
<comment type="caution">
    <text evidence="3">The sequence shown here is derived from an EMBL/GenBank/DDBJ whole genome shotgun (WGS) entry which is preliminary data.</text>
</comment>
<keyword evidence="4" id="KW-1185">Reference proteome</keyword>
<gene>
    <name evidence="3" type="ORF">CS062_21815</name>
</gene>
<dbReference type="EMBL" id="PEOG01000082">
    <property type="protein sequence ID" value="PIM51051.1"/>
    <property type="molecule type" value="Genomic_DNA"/>
</dbReference>
<reference evidence="3 4" key="1">
    <citation type="submission" date="2017-11" db="EMBL/GenBank/DDBJ databases">
        <title>Draft genome sequence of Mitsuaria sp. HWN-4.</title>
        <authorList>
            <person name="Gundlapally S.R."/>
        </authorList>
    </citation>
    <scope>NUCLEOTIDE SEQUENCE [LARGE SCALE GENOMIC DNA]</scope>
    <source>
        <strain evidence="3 4">HWN-4</strain>
    </source>
</reference>
<evidence type="ECO:0000313" key="4">
    <source>
        <dbReference type="Proteomes" id="UP000231501"/>
    </source>
</evidence>
<dbReference type="PANTHER" id="PTHR12192">
    <property type="entry name" value="CATION TRANSPORT PROTEIN CHAC-RELATED"/>
    <property type="match status" value="1"/>
</dbReference>
<dbReference type="Proteomes" id="UP000231501">
    <property type="component" value="Unassembled WGS sequence"/>
</dbReference>
<dbReference type="OrthoDB" id="9795692at2"/>
<protein>
    <recommendedName>
        <fullName evidence="1">glutathione-specific gamma-glutamylcyclotransferase</fullName>
        <ecNumber evidence="1">4.3.2.7</ecNumber>
    </recommendedName>
</protein>
<dbReference type="InterPro" id="IPR013024">
    <property type="entry name" value="GGCT-like"/>
</dbReference>
<name>A0A2G9C3P0_9BURK</name>
<dbReference type="InterPro" id="IPR036568">
    <property type="entry name" value="GGCT-like_sf"/>
</dbReference>
<dbReference type="CDD" id="cd06661">
    <property type="entry name" value="GGCT_like"/>
    <property type="match status" value="1"/>
</dbReference>
<dbReference type="Gene3D" id="3.10.490.10">
    <property type="entry name" value="Gamma-glutamyl cyclotransferase-like"/>
    <property type="match status" value="1"/>
</dbReference>
<dbReference type="AlphaFoldDB" id="A0A2G9C3P0"/>
<keyword evidence="3" id="KW-0808">Transferase</keyword>
<evidence type="ECO:0000313" key="3">
    <source>
        <dbReference type="EMBL" id="PIM51051.1"/>
    </source>
</evidence>
<dbReference type="RefSeq" id="WP_099863672.1">
    <property type="nucleotide sequence ID" value="NZ_PEOG01000082.1"/>
</dbReference>
<dbReference type="Pfam" id="PF04752">
    <property type="entry name" value="ChaC"/>
    <property type="match status" value="1"/>
</dbReference>
<keyword evidence="2" id="KW-0456">Lyase</keyword>
<organism evidence="3 4">
    <name type="scientific">Roseateles chitinivorans</name>
    <dbReference type="NCBI Taxonomy" id="2917965"/>
    <lineage>
        <taxon>Bacteria</taxon>
        <taxon>Pseudomonadati</taxon>
        <taxon>Pseudomonadota</taxon>
        <taxon>Betaproteobacteria</taxon>
        <taxon>Burkholderiales</taxon>
        <taxon>Sphaerotilaceae</taxon>
        <taxon>Roseateles</taxon>
    </lineage>
</organism>
<dbReference type="GO" id="GO:0061928">
    <property type="term" value="F:glutathione specific gamma-glutamylcyclotransferase activity"/>
    <property type="evidence" value="ECO:0007669"/>
    <property type="project" value="UniProtKB-EC"/>
</dbReference>
<dbReference type="GO" id="GO:0005737">
    <property type="term" value="C:cytoplasm"/>
    <property type="evidence" value="ECO:0007669"/>
    <property type="project" value="TreeGrafter"/>
</dbReference>
<dbReference type="GO" id="GO:0016740">
    <property type="term" value="F:transferase activity"/>
    <property type="evidence" value="ECO:0007669"/>
    <property type="project" value="UniProtKB-KW"/>
</dbReference>
<dbReference type="EC" id="4.3.2.7" evidence="1"/>
<dbReference type="InterPro" id="IPR006840">
    <property type="entry name" value="ChaC"/>
</dbReference>
<dbReference type="PANTHER" id="PTHR12192:SF2">
    <property type="entry name" value="GLUTATHIONE-SPECIFIC GAMMA-GLUTAMYLCYCLOTRANSFERASE 2"/>
    <property type="match status" value="1"/>
</dbReference>
<dbReference type="SUPFAM" id="SSF110857">
    <property type="entry name" value="Gamma-glutamyl cyclotransferase-like"/>
    <property type="match status" value="1"/>
</dbReference>
<evidence type="ECO:0000256" key="2">
    <source>
        <dbReference type="ARBA" id="ARBA00023239"/>
    </source>
</evidence>
<proteinExistence type="predicted"/>
<evidence type="ECO:0000256" key="1">
    <source>
        <dbReference type="ARBA" id="ARBA00012344"/>
    </source>
</evidence>